<keyword evidence="2" id="KW-1133">Transmembrane helix</keyword>
<dbReference type="Proteomes" id="UP000198418">
    <property type="component" value="Unassembled WGS sequence"/>
</dbReference>
<proteinExistence type="predicted"/>
<feature type="compositionally biased region" description="Basic and acidic residues" evidence="1">
    <location>
        <begin position="8"/>
        <end position="28"/>
    </location>
</feature>
<dbReference type="RefSeq" id="WP_088520718.1">
    <property type="nucleotide sequence ID" value="NZ_FYDG01000004.1"/>
</dbReference>
<protein>
    <submittedName>
        <fullName evidence="3">Uncharacterized protein</fullName>
    </submittedName>
</protein>
<organism evidence="3 4">
    <name type="scientific">Rhodoblastus acidophilus</name>
    <name type="common">Rhodopseudomonas acidophila</name>
    <dbReference type="NCBI Taxonomy" id="1074"/>
    <lineage>
        <taxon>Bacteria</taxon>
        <taxon>Pseudomonadati</taxon>
        <taxon>Pseudomonadota</taxon>
        <taxon>Alphaproteobacteria</taxon>
        <taxon>Hyphomicrobiales</taxon>
        <taxon>Rhodoblastaceae</taxon>
        <taxon>Rhodoblastus</taxon>
    </lineage>
</organism>
<name>A0A212RIJ4_RHOAC</name>
<dbReference type="AlphaFoldDB" id="A0A212RIJ4"/>
<evidence type="ECO:0000313" key="3">
    <source>
        <dbReference type="EMBL" id="SNB72116.1"/>
    </source>
</evidence>
<gene>
    <name evidence="3" type="ORF">SAMN06265338_104277</name>
</gene>
<feature type="region of interest" description="Disordered" evidence="1">
    <location>
        <begin position="1"/>
        <end position="28"/>
    </location>
</feature>
<keyword evidence="4" id="KW-1185">Reference proteome</keyword>
<evidence type="ECO:0000256" key="1">
    <source>
        <dbReference type="SAM" id="MobiDB-lite"/>
    </source>
</evidence>
<dbReference type="OrthoDB" id="9978674at2"/>
<sequence>MASLGFSVERKAPAPRRGDARLRRSPRREENDGRFVLGMIALGLSLLAAGAWHDQARLVLARVAGLF</sequence>
<keyword evidence="2" id="KW-0472">Membrane</keyword>
<feature type="transmembrane region" description="Helical" evidence="2">
    <location>
        <begin position="33"/>
        <end position="52"/>
    </location>
</feature>
<evidence type="ECO:0000256" key="2">
    <source>
        <dbReference type="SAM" id="Phobius"/>
    </source>
</evidence>
<accession>A0A212RIJ4</accession>
<evidence type="ECO:0000313" key="4">
    <source>
        <dbReference type="Proteomes" id="UP000198418"/>
    </source>
</evidence>
<dbReference type="EMBL" id="FYDG01000004">
    <property type="protein sequence ID" value="SNB72116.1"/>
    <property type="molecule type" value="Genomic_DNA"/>
</dbReference>
<keyword evidence="2" id="KW-0812">Transmembrane</keyword>
<reference evidence="4" key="1">
    <citation type="submission" date="2017-06" db="EMBL/GenBank/DDBJ databases">
        <authorList>
            <person name="Varghese N."/>
            <person name="Submissions S."/>
        </authorList>
    </citation>
    <scope>NUCLEOTIDE SEQUENCE [LARGE SCALE GENOMIC DNA]</scope>
    <source>
        <strain evidence="4">DSM 137</strain>
    </source>
</reference>